<dbReference type="Proteomes" id="UP000838878">
    <property type="component" value="Chromosome 9"/>
</dbReference>
<comment type="similarity">
    <text evidence="1">Belongs to the PAIP2 family.</text>
</comment>
<dbReference type="GO" id="GO:0000900">
    <property type="term" value="F:mRNA regulatory element binding translation repressor activity"/>
    <property type="evidence" value="ECO:0007669"/>
    <property type="project" value="InterPro"/>
</dbReference>
<dbReference type="Pfam" id="PF07145">
    <property type="entry name" value="PAM2"/>
    <property type="match status" value="1"/>
</dbReference>
<evidence type="ECO:0000256" key="1">
    <source>
        <dbReference type="ARBA" id="ARBA00006858"/>
    </source>
</evidence>
<keyword evidence="6" id="KW-1185">Reference proteome</keyword>
<keyword evidence="2" id="KW-0832">Ubl conjugation</keyword>
<dbReference type="EMBL" id="OV170229">
    <property type="protein sequence ID" value="CAH0730880.1"/>
    <property type="molecule type" value="Genomic_DNA"/>
</dbReference>
<organism evidence="5 6">
    <name type="scientific">Brenthis ino</name>
    <name type="common">lesser marbled fritillary</name>
    <dbReference type="NCBI Taxonomy" id="405034"/>
    <lineage>
        <taxon>Eukaryota</taxon>
        <taxon>Metazoa</taxon>
        <taxon>Ecdysozoa</taxon>
        <taxon>Arthropoda</taxon>
        <taxon>Hexapoda</taxon>
        <taxon>Insecta</taxon>
        <taxon>Pterygota</taxon>
        <taxon>Neoptera</taxon>
        <taxon>Endopterygota</taxon>
        <taxon>Lepidoptera</taxon>
        <taxon>Glossata</taxon>
        <taxon>Ditrysia</taxon>
        <taxon>Papilionoidea</taxon>
        <taxon>Nymphalidae</taxon>
        <taxon>Heliconiinae</taxon>
        <taxon>Argynnini</taxon>
        <taxon>Brenthis</taxon>
    </lineage>
</organism>
<accession>A0A8J9VPI1</accession>
<dbReference type="OrthoDB" id="5985142at2759"/>
<keyword evidence="3" id="KW-0810">Translation regulation</keyword>
<feature type="region of interest" description="Disordered" evidence="4">
    <location>
        <begin position="126"/>
        <end position="366"/>
    </location>
</feature>
<evidence type="ECO:0000256" key="4">
    <source>
        <dbReference type="SAM" id="MobiDB-lite"/>
    </source>
</evidence>
<evidence type="ECO:0000313" key="5">
    <source>
        <dbReference type="EMBL" id="CAH0730880.1"/>
    </source>
</evidence>
<dbReference type="InterPro" id="IPR040396">
    <property type="entry name" value="PAIP2-like"/>
</dbReference>
<evidence type="ECO:0000313" key="6">
    <source>
        <dbReference type="Proteomes" id="UP000838878"/>
    </source>
</evidence>
<dbReference type="GO" id="GO:0005737">
    <property type="term" value="C:cytoplasm"/>
    <property type="evidence" value="ECO:0007669"/>
    <property type="project" value="TreeGrafter"/>
</dbReference>
<dbReference type="AlphaFoldDB" id="A0A8J9VPI1"/>
<feature type="compositionally biased region" description="Polar residues" evidence="4">
    <location>
        <begin position="129"/>
        <end position="144"/>
    </location>
</feature>
<name>A0A8J9VPI1_9NEOP</name>
<feature type="compositionally biased region" description="Basic and acidic residues" evidence="4">
    <location>
        <begin position="198"/>
        <end position="210"/>
    </location>
</feature>
<dbReference type="PANTHER" id="PTHR13154">
    <property type="entry name" value="POLYADENYLATE-BINDING PROTEIN-INTERACTING PROTEIN 2"/>
    <property type="match status" value="1"/>
</dbReference>
<feature type="compositionally biased region" description="Basic and acidic residues" evidence="4">
    <location>
        <begin position="329"/>
        <end position="358"/>
    </location>
</feature>
<feature type="compositionally biased region" description="Basic and acidic residues" evidence="4">
    <location>
        <begin position="178"/>
        <end position="191"/>
    </location>
</feature>
<proteinExistence type="inferred from homology"/>
<dbReference type="GO" id="GO:0045947">
    <property type="term" value="P:negative regulation of translational initiation"/>
    <property type="evidence" value="ECO:0007669"/>
    <property type="project" value="InterPro"/>
</dbReference>
<reference evidence="5" key="1">
    <citation type="submission" date="2021-12" db="EMBL/GenBank/DDBJ databases">
        <authorList>
            <person name="Martin H S."/>
        </authorList>
    </citation>
    <scope>NUCLEOTIDE SEQUENCE</scope>
</reference>
<feature type="compositionally biased region" description="Basic and acidic residues" evidence="4">
    <location>
        <begin position="228"/>
        <end position="285"/>
    </location>
</feature>
<evidence type="ECO:0000256" key="3">
    <source>
        <dbReference type="ARBA" id="ARBA00022845"/>
    </source>
</evidence>
<protein>
    <recommendedName>
        <fullName evidence="7">Ataxin-2 C-terminal domain-containing protein</fullName>
    </recommendedName>
</protein>
<evidence type="ECO:0008006" key="7">
    <source>
        <dbReference type="Google" id="ProtNLM"/>
    </source>
</evidence>
<gene>
    <name evidence="5" type="ORF">BINO364_LOCUS15809</name>
</gene>
<feature type="non-terminal residue" evidence="5">
    <location>
        <position position="366"/>
    </location>
</feature>
<sequence length="366" mass="40581">MKIPETSANVGAYYGNEENGQWQPNGVIIDSGVGGGVVGSGDAGHRPVYPVHVPRGHIPGPYVMAGAYYPPGAYPAPQDDFADYMWMENEEEFDKQVMQQLEEEALMEQCIEAMLEDEQREQRLRPVSNGHNHYPTTSNGQGSLSLEEAVSRSTLNPLAAEFVPNRARQATEEPQETTESKTEVESSKETSEQTDQQSKLDSKEDVKAEEPPQPTDPPEVSAADVQPIEDKKQKEVKKDTKKPEVKKGVKAEVKKTKPIPVKETKTQKKKEEKVKKEECKEEPSGDVKQTSPAPEETSQSGIKPINYAAAAKAMKPKKPMSPTNQLEPPTEKPKAEKLKAEKVEKKMVKDKPKVDKPNVQRKNSAK</sequence>
<feature type="compositionally biased region" description="Polar residues" evidence="4">
    <location>
        <begin position="287"/>
        <end position="301"/>
    </location>
</feature>
<evidence type="ECO:0000256" key="2">
    <source>
        <dbReference type="ARBA" id="ARBA00022843"/>
    </source>
</evidence>
<dbReference type="InterPro" id="IPR009818">
    <property type="entry name" value="PAM2_motif"/>
</dbReference>
<dbReference type="PANTHER" id="PTHR13154:SF6">
    <property type="entry name" value="GEO05078P1"/>
    <property type="match status" value="1"/>
</dbReference>